<dbReference type="AlphaFoldDB" id="A0A7X2RVY9"/>
<evidence type="ECO:0000256" key="1">
    <source>
        <dbReference type="SAM" id="MobiDB-lite"/>
    </source>
</evidence>
<keyword evidence="3" id="KW-1185">Reference proteome</keyword>
<organism evidence="2 3">
    <name type="scientific">Pseudomonas karstica</name>
    <dbReference type="NCBI Taxonomy" id="1055468"/>
    <lineage>
        <taxon>Bacteria</taxon>
        <taxon>Pseudomonadati</taxon>
        <taxon>Pseudomonadota</taxon>
        <taxon>Gammaproteobacteria</taxon>
        <taxon>Pseudomonadales</taxon>
        <taxon>Pseudomonadaceae</taxon>
        <taxon>Pseudomonas</taxon>
    </lineage>
</organism>
<sequence>MSQSSLWQGGKAEYGKNQAEQPTDSATVKQLLTELSEAEATSKTQTARDLRNKLNDVREKLGDEKFKETLNELIKDPQASEKWLEYLRALMKLW</sequence>
<comment type="caution">
    <text evidence="2">The sequence shown here is derived from an EMBL/GenBank/DDBJ whole genome shotgun (WGS) entry which is preliminary data.</text>
</comment>
<feature type="region of interest" description="Disordered" evidence="1">
    <location>
        <begin position="1"/>
        <end position="26"/>
    </location>
</feature>
<name>A0A7X2RVY9_9PSED</name>
<accession>A0A7X2RVY9</accession>
<evidence type="ECO:0000313" key="3">
    <source>
        <dbReference type="Proteomes" id="UP000431485"/>
    </source>
</evidence>
<reference evidence="2 3" key="1">
    <citation type="submission" date="2019-11" db="EMBL/GenBank/DDBJ databases">
        <title>Pseudmonas karstica sp. nov. and Pseudomonas spelaei sp. nov. from caves.</title>
        <authorList>
            <person name="Zeman M."/>
        </authorList>
    </citation>
    <scope>NUCLEOTIDE SEQUENCE [LARGE SCALE GENOMIC DNA]</scope>
    <source>
        <strain evidence="2 3">CCM 7891</strain>
    </source>
</reference>
<evidence type="ECO:0000313" key="2">
    <source>
        <dbReference type="EMBL" id="MTD22021.1"/>
    </source>
</evidence>
<gene>
    <name evidence="2" type="ORF">GIR22_23110</name>
</gene>
<dbReference type="Proteomes" id="UP000431485">
    <property type="component" value="Unassembled WGS sequence"/>
</dbReference>
<dbReference type="EMBL" id="WLYI01000041">
    <property type="protein sequence ID" value="MTD22021.1"/>
    <property type="molecule type" value="Genomic_DNA"/>
</dbReference>
<proteinExistence type="predicted"/>
<feature type="non-terminal residue" evidence="2">
    <location>
        <position position="94"/>
    </location>
</feature>
<protein>
    <submittedName>
        <fullName evidence="2">Uncharacterized protein</fullName>
    </submittedName>
</protein>